<name>A0AAD4US62_PRUDU</name>
<dbReference type="AlphaFoldDB" id="A0AAD4US62"/>
<evidence type="ECO:0000313" key="1">
    <source>
        <dbReference type="EMBL" id="KAI5310977.1"/>
    </source>
</evidence>
<organism evidence="1 2">
    <name type="scientific">Prunus dulcis</name>
    <name type="common">Almond</name>
    <name type="synonym">Amygdalus dulcis</name>
    <dbReference type="NCBI Taxonomy" id="3755"/>
    <lineage>
        <taxon>Eukaryota</taxon>
        <taxon>Viridiplantae</taxon>
        <taxon>Streptophyta</taxon>
        <taxon>Embryophyta</taxon>
        <taxon>Tracheophyta</taxon>
        <taxon>Spermatophyta</taxon>
        <taxon>Magnoliopsida</taxon>
        <taxon>eudicotyledons</taxon>
        <taxon>Gunneridae</taxon>
        <taxon>Pentapetalae</taxon>
        <taxon>rosids</taxon>
        <taxon>fabids</taxon>
        <taxon>Rosales</taxon>
        <taxon>Rosaceae</taxon>
        <taxon>Amygdaloideae</taxon>
        <taxon>Amygdaleae</taxon>
        <taxon>Prunus</taxon>
    </lineage>
</organism>
<reference evidence="1 2" key="1">
    <citation type="journal article" date="2022" name="G3 (Bethesda)">
        <title>Whole-genome sequence and methylome profiling of the almond [Prunus dulcis (Mill.) D.A. Webb] cultivar 'Nonpareil'.</title>
        <authorList>
            <person name="D'Amico-Willman K.M."/>
            <person name="Ouma W.Z."/>
            <person name="Meulia T."/>
            <person name="Sideli G.M."/>
            <person name="Gradziel T.M."/>
            <person name="Fresnedo-Ramirez J."/>
        </authorList>
    </citation>
    <scope>NUCLEOTIDE SEQUENCE [LARGE SCALE GENOMIC DNA]</scope>
    <source>
        <strain evidence="1">Clone GOH B32 T37-40</strain>
    </source>
</reference>
<dbReference type="EMBL" id="JAJFAZ020000096">
    <property type="protein sequence ID" value="KAI5310977.1"/>
    <property type="molecule type" value="Genomic_DNA"/>
</dbReference>
<protein>
    <submittedName>
        <fullName evidence="1">Uncharacterized protein</fullName>
    </submittedName>
</protein>
<sequence length="112" mass="12531">MGTNSMNHGFYYDNQTETPRLVVPNPPVRPNLGLFQRPSAAARSQGNYLVSSLSDELELRSEGLGFRCPDSCLGEEEEIGFALDSSILFCTLAILRSQFRALYIRHTSPPFF</sequence>
<gene>
    <name evidence="1" type="ORF">L3X38_030081</name>
</gene>
<proteinExistence type="predicted"/>
<comment type="caution">
    <text evidence="1">The sequence shown here is derived from an EMBL/GenBank/DDBJ whole genome shotgun (WGS) entry which is preliminary data.</text>
</comment>
<keyword evidence="2" id="KW-1185">Reference proteome</keyword>
<accession>A0AAD4US62</accession>
<dbReference type="Proteomes" id="UP001054821">
    <property type="component" value="Unassembled WGS sequence"/>
</dbReference>
<evidence type="ECO:0000313" key="2">
    <source>
        <dbReference type="Proteomes" id="UP001054821"/>
    </source>
</evidence>